<feature type="region of interest" description="Disordered" evidence="1">
    <location>
        <begin position="1"/>
        <end position="20"/>
    </location>
</feature>
<feature type="compositionally biased region" description="Acidic residues" evidence="1">
    <location>
        <begin position="95"/>
        <end position="109"/>
    </location>
</feature>
<dbReference type="PANTHER" id="PTHR37069">
    <property type="entry name" value="DDE_TNP_1_7 DOMAIN-CONTAINING PROTEIN"/>
    <property type="match status" value="1"/>
</dbReference>
<dbReference type="KEGG" id="psoj:PHYSODRAFT_458917"/>
<gene>
    <name evidence="2" type="ORF">PHYSODRAFT_458917</name>
</gene>
<feature type="non-terminal residue" evidence="2">
    <location>
        <position position="265"/>
    </location>
</feature>
<dbReference type="AlphaFoldDB" id="G5A6M3"/>
<dbReference type="InParanoid" id="G5A6M3"/>
<keyword evidence="3" id="KW-1185">Reference proteome</keyword>
<dbReference type="OMA" id="YIERRKH"/>
<feature type="compositionally biased region" description="Acidic residues" evidence="1">
    <location>
        <begin position="116"/>
        <end position="128"/>
    </location>
</feature>
<dbReference type="RefSeq" id="XP_009535611.1">
    <property type="nucleotide sequence ID" value="XM_009537316.1"/>
</dbReference>
<sequence length="265" mass="29569">IWRELKASGRTYKLPPGSSIETRWKFIPPGGSAAGTEGKDYFLGEDRVLAHYARRASLDSDDDDAEEADDSEDDLNQVEDDDDPDDFGGLVSGDEPMEDDLVDEDESDVEEHGCDDPPEEDEVEDEDPNSLAAISERHFAETFLESLGGAEKVLAGDVVGKDLENLRAHATTGWSEPINPDVYEHLQPPYEPVGDENSYPDLRNEPFGPTPEAMKCGDSPLALFFFFMPVALSQHIAVCCNNYKHGQLESRVEAYIERREKMLRR</sequence>
<organism evidence="2 3">
    <name type="scientific">Phytophthora sojae (strain P6497)</name>
    <name type="common">Soybean stem and root rot agent</name>
    <name type="synonym">Phytophthora megasperma f. sp. glycines</name>
    <dbReference type="NCBI Taxonomy" id="1094619"/>
    <lineage>
        <taxon>Eukaryota</taxon>
        <taxon>Sar</taxon>
        <taxon>Stramenopiles</taxon>
        <taxon>Oomycota</taxon>
        <taxon>Peronosporomycetes</taxon>
        <taxon>Peronosporales</taxon>
        <taxon>Peronosporaceae</taxon>
        <taxon>Phytophthora</taxon>
    </lineage>
</organism>
<evidence type="ECO:0000313" key="3">
    <source>
        <dbReference type="Proteomes" id="UP000002640"/>
    </source>
</evidence>
<name>G5A6M3_PHYSP</name>
<feature type="compositionally biased region" description="Acidic residues" evidence="1">
    <location>
        <begin position="59"/>
        <end position="86"/>
    </location>
</feature>
<feature type="non-terminal residue" evidence="2">
    <location>
        <position position="1"/>
    </location>
</feature>
<proteinExistence type="predicted"/>
<dbReference type="Proteomes" id="UP000002640">
    <property type="component" value="Unassembled WGS sequence"/>
</dbReference>
<reference evidence="2 3" key="1">
    <citation type="journal article" date="2006" name="Science">
        <title>Phytophthora genome sequences uncover evolutionary origins and mechanisms of pathogenesis.</title>
        <authorList>
            <person name="Tyler B.M."/>
            <person name="Tripathy S."/>
            <person name="Zhang X."/>
            <person name="Dehal P."/>
            <person name="Jiang R.H."/>
            <person name="Aerts A."/>
            <person name="Arredondo F.D."/>
            <person name="Baxter L."/>
            <person name="Bensasson D."/>
            <person name="Beynon J.L."/>
            <person name="Chapman J."/>
            <person name="Damasceno C.M."/>
            <person name="Dorrance A.E."/>
            <person name="Dou D."/>
            <person name="Dickerman A.W."/>
            <person name="Dubchak I.L."/>
            <person name="Garbelotto M."/>
            <person name="Gijzen M."/>
            <person name="Gordon S.G."/>
            <person name="Govers F."/>
            <person name="Grunwald N.J."/>
            <person name="Huang W."/>
            <person name="Ivors K.L."/>
            <person name="Jones R.W."/>
            <person name="Kamoun S."/>
            <person name="Krampis K."/>
            <person name="Lamour K.H."/>
            <person name="Lee M.K."/>
            <person name="McDonald W.H."/>
            <person name="Medina M."/>
            <person name="Meijer H.J."/>
            <person name="Nordberg E.K."/>
            <person name="Maclean D.J."/>
            <person name="Ospina-Giraldo M.D."/>
            <person name="Morris P.F."/>
            <person name="Phuntumart V."/>
            <person name="Putnam N.H."/>
            <person name="Rash S."/>
            <person name="Rose J.K."/>
            <person name="Sakihama Y."/>
            <person name="Salamov A.A."/>
            <person name="Savidor A."/>
            <person name="Scheuring C.F."/>
            <person name="Smith B.M."/>
            <person name="Sobral B.W."/>
            <person name="Terry A."/>
            <person name="Torto-Alalibo T.A."/>
            <person name="Win J."/>
            <person name="Xu Z."/>
            <person name="Zhang H."/>
            <person name="Grigoriev I.V."/>
            <person name="Rokhsar D.S."/>
            <person name="Boore J.L."/>
        </authorList>
    </citation>
    <scope>NUCLEOTIDE SEQUENCE [LARGE SCALE GENOMIC DNA]</scope>
    <source>
        <strain evidence="2 3">P6497</strain>
    </source>
</reference>
<evidence type="ECO:0000256" key="1">
    <source>
        <dbReference type="SAM" id="MobiDB-lite"/>
    </source>
</evidence>
<evidence type="ECO:0000313" key="2">
    <source>
        <dbReference type="EMBL" id="EGZ08978.1"/>
    </source>
</evidence>
<feature type="region of interest" description="Disordered" evidence="1">
    <location>
        <begin position="55"/>
        <end position="128"/>
    </location>
</feature>
<dbReference type="GeneID" id="20653170"/>
<evidence type="ECO:0008006" key="4">
    <source>
        <dbReference type="Google" id="ProtNLM"/>
    </source>
</evidence>
<accession>G5A6M3</accession>
<protein>
    <recommendedName>
        <fullName evidence="4">PiggyBac transposable element-derived protein domain-containing protein</fullName>
    </recommendedName>
</protein>
<dbReference type="EMBL" id="JH159160">
    <property type="protein sequence ID" value="EGZ08978.1"/>
    <property type="molecule type" value="Genomic_DNA"/>
</dbReference>
<dbReference type="PANTHER" id="PTHR37069:SF2">
    <property type="entry name" value="PIGGYBAC TRANSPOSABLE ELEMENT-DERIVED PROTEIN DOMAIN-CONTAINING PROTEIN"/>
    <property type="match status" value="1"/>
</dbReference>